<dbReference type="EMBL" id="CP066744">
    <property type="protein sequence ID" value="QQK08712.1"/>
    <property type="molecule type" value="Genomic_DNA"/>
</dbReference>
<name>A0AC61MSY7_9FIRM</name>
<proteinExistence type="predicted"/>
<keyword evidence="1" id="KW-0418">Kinase</keyword>
<keyword evidence="2" id="KW-1185">Reference proteome</keyword>
<keyword evidence="1" id="KW-0808">Transferase</keyword>
<dbReference type="Proteomes" id="UP000595814">
    <property type="component" value="Chromosome"/>
</dbReference>
<reference evidence="1 2" key="1">
    <citation type="journal article" date="2022" name="Int. J. Syst. Evol. Microbiol.">
        <title>Miniphocaeibacter halophilus sp. nov., an ammonium-tolerant acetate-producing bacterium isolated from a biogas system.</title>
        <authorList>
            <person name="Schnurer A."/>
            <person name="Singh A."/>
            <person name="Bi S."/>
            <person name="Qiao W."/>
            <person name="Westerholm M."/>
        </authorList>
    </citation>
    <scope>NUCLEOTIDE SEQUENCE [LARGE SCALE GENOMIC DNA]</scope>
    <source>
        <strain evidence="1 2">AMB_01</strain>
    </source>
</reference>
<evidence type="ECO:0000313" key="1">
    <source>
        <dbReference type="EMBL" id="QQK08712.1"/>
    </source>
</evidence>
<gene>
    <name evidence="1" type="ORF">JFY71_04000</name>
</gene>
<sequence>MDWLDEITKKYKLKTSFFIYNLVYIFIGLTLIIFIFSILSVVLGKIEKAVLLGYDSSEFYVLVENSRLLVVMNKILKNHRSIVVSIAIIISSLLGFRRFYKDKIDNVILDLHELTGEVYKEENYNELDILYDRLSDFIGDLNDNKISLIKEKDAFDKKITDFGHDIKNPLAVVKGNVEMMELIDKNDKESFESLLLSTNKNIKRIENYIKRLESLRKLETIEVNNRNVLLREFVEILIMDYSALESRKKLVWNYPKEKITCYFDDILISEVMHNLINNAIRFARENIEINFKVENKMIYVEILDDGNGFSNEALLNGKTQFFTENPNKGNMGLGLNISNNILSYYDSDLKLENTKNGGKVSFKIKLENN</sequence>
<organism evidence="1 2">
    <name type="scientific">Miniphocaeibacter halophilus</name>
    <dbReference type="NCBI Taxonomy" id="2931922"/>
    <lineage>
        <taxon>Bacteria</taxon>
        <taxon>Bacillati</taxon>
        <taxon>Bacillota</taxon>
        <taxon>Tissierellia</taxon>
        <taxon>Tissierellales</taxon>
        <taxon>Peptoniphilaceae</taxon>
        <taxon>Miniphocaeibacter</taxon>
    </lineage>
</organism>
<evidence type="ECO:0000313" key="2">
    <source>
        <dbReference type="Proteomes" id="UP000595814"/>
    </source>
</evidence>
<protein>
    <submittedName>
        <fullName evidence="1">HAMP domain-containing histidine kinase</fullName>
    </submittedName>
</protein>
<accession>A0AC61MSY7</accession>